<dbReference type="GO" id="GO:0016853">
    <property type="term" value="F:isomerase activity"/>
    <property type="evidence" value="ECO:0007669"/>
    <property type="project" value="UniProtKB-KW"/>
</dbReference>
<protein>
    <submittedName>
        <fullName evidence="3">Protein disulfide-isomerase 5-2</fullName>
    </submittedName>
</protein>
<name>A0A438CWZ9_VITVI</name>
<sequence length="106" mass="11933">MVIGSENFDEIDQGSQITRFIEGYKEGRTVEKKIGGPSLIGYINSLIGIRTVYIIVFVVAVMMIIQSINKEEPLTIGSGEDQTDQAWSSSLTDESREEYRPRDKED</sequence>
<evidence type="ECO:0000256" key="2">
    <source>
        <dbReference type="SAM" id="Phobius"/>
    </source>
</evidence>
<dbReference type="AlphaFoldDB" id="A0A438CWZ9"/>
<keyword evidence="3" id="KW-0413">Isomerase</keyword>
<feature type="transmembrane region" description="Helical" evidence="2">
    <location>
        <begin position="39"/>
        <end position="65"/>
    </location>
</feature>
<reference evidence="3 4" key="1">
    <citation type="journal article" date="2018" name="PLoS Genet.">
        <title>Population sequencing reveals clonal diversity and ancestral inbreeding in the grapevine cultivar Chardonnay.</title>
        <authorList>
            <person name="Roach M.J."/>
            <person name="Johnson D.L."/>
            <person name="Bohlmann J."/>
            <person name="van Vuuren H.J."/>
            <person name="Jones S.J."/>
            <person name="Pretorius I.S."/>
            <person name="Schmidt S.A."/>
            <person name="Borneman A.R."/>
        </authorList>
    </citation>
    <scope>NUCLEOTIDE SEQUENCE [LARGE SCALE GENOMIC DNA]</scope>
    <source>
        <strain evidence="4">cv. Chardonnay</strain>
        <tissue evidence="3">Leaf</tissue>
    </source>
</reference>
<keyword evidence="2" id="KW-0472">Membrane</keyword>
<comment type="caution">
    <text evidence="3">The sequence shown here is derived from an EMBL/GenBank/DDBJ whole genome shotgun (WGS) entry which is preliminary data.</text>
</comment>
<keyword evidence="2" id="KW-1133">Transmembrane helix</keyword>
<accession>A0A438CWZ9</accession>
<gene>
    <name evidence="3" type="primary">PDIL5-2_3</name>
    <name evidence="3" type="ORF">CK203_109960</name>
</gene>
<proteinExistence type="predicted"/>
<feature type="region of interest" description="Disordered" evidence="1">
    <location>
        <begin position="74"/>
        <end position="106"/>
    </location>
</feature>
<feature type="compositionally biased region" description="Basic and acidic residues" evidence="1">
    <location>
        <begin position="93"/>
        <end position="106"/>
    </location>
</feature>
<organism evidence="3 4">
    <name type="scientific">Vitis vinifera</name>
    <name type="common">Grape</name>
    <dbReference type="NCBI Taxonomy" id="29760"/>
    <lineage>
        <taxon>Eukaryota</taxon>
        <taxon>Viridiplantae</taxon>
        <taxon>Streptophyta</taxon>
        <taxon>Embryophyta</taxon>
        <taxon>Tracheophyta</taxon>
        <taxon>Spermatophyta</taxon>
        <taxon>Magnoliopsida</taxon>
        <taxon>eudicotyledons</taxon>
        <taxon>Gunneridae</taxon>
        <taxon>Pentapetalae</taxon>
        <taxon>rosids</taxon>
        <taxon>Vitales</taxon>
        <taxon>Vitaceae</taxon>
        <taxon>Viteae</taxon>
        <taxon>Vitis</taxon>
    </lineage>
</organism>
<keyword evidence="2" id="KW-0812">Transmembrane</keyword>
<evidence type="ECO:0000313" key="3">
    <source>
        <dbReference type="EMBL" id="RVW27730.1"/>
    </source>
</evidence>
<evidence type="ECO:0000313" key="4">
    <source>
        <dbReference type="Proteomes" id="UP000288805"/>
    </source>
</evidence>
<dbReference type="EMBL" id="QGNW01001941">
    <property type="protein sequence ID" value="RVW27730.1"/>
    <property type="molecule type" value="Genomic_DNA"/>
</dbReference>
<evidence type="ECO:0000256" key="1">
    <source>
        <dbReference type="SAM" id="MobiDB-lite"/>
    </source>
</evidence>
<dbReference type="Proteomes" id="UP000288805">
    <property type="component" value="Unassembled WGS sequence"/>
</dbReference>